<protein>
    <submittedName>
        <fullName evidence="2">Uncharacterized protein</fullName>
    </submittedName>
</protein>
<feature type="non-terminal residue" evidence="2">
    <location>
        <position position="146"/>
    </location>
</feature>
<dbReference type="AlphaFoldDB" id="A0A699UNC4"/>
<feature type="non-terminal residue" evidence="2">
    <location>
        <position position="1"/>
    </location>
</feature>
<sequence>IICLATNQKFNFSRDILLSLVKNIKAGVPFYTFLRVITPFFENMLVPAAEEVGQAQDDVSIPAESSTSKPHKKHKSKKQQPIAHVVPSPKSSSEHTIPSPSNDLVLDADKDSLNFQELVDLCTRLSNKVLDLESEFIDIKSSFTNK</sequence>
<evidence type="ECO:0000256" key="1">
    <source>
        <dbReference type="SAM" id="MobiDB-lite"/>
    </source>
</evidence>
<feature type="region of interest" description="Disordered" evidence="1">
    <location>
        <begin position="56"/>
        <end position="103"/>
    </location>
</feature>
<evidence type="ECO:0000313" key="2">
    <source>
        <dbReference type="EMBL" id="GFD24047.1"/>
    </source>
</evidence>
<comment type="caution">
    <text evidence="2">The sequence shown here is derived from an EMBL/GenBank/DDBJ whole genome shotgun (WGS) entry which is preliminary data.</text>
</comment>
<organism evidence="2">
    <name type="scientific">Tanacetum cinerariifolium</name>
    <name type="common">Dalmatian daisy</name>
    <name type="synonym">Chrysanthemum cinerariifolium</name>
    <dbReference type="NCBI Taxonomy" id="118510"/>
    <lineage>
        <taxon>Eukaryota</taxon>
        <taxon>Viridiplantae</taxon>
        <taxon>Streptophyta</taxon>
        <taxon>Embryophyta</taxon>
        <taxon>Tracheophyta</taxon>
        <taxon>Spermatophyta</taxon>
        <taxon>Magnoliopsida</taxon>
        <taxon>eudicotyledons</taxon>
        <taxon>Gunneridae</taxon>
        <taxon>Pentapetalae</taxon>
        <taxon>asterids</taxon>
        <taxon>campanulids</taxon>
        <taxon>Asterales</taxon>
        <taxon>Asteraceae</taxon>
        <taxon>Asteroideae</taxon>
        <taxon>Anthemideae</taxon>
        <taxon>Anthemidinae</taxon>
        <taxon>Tanacetum</taxon>
    </lineage>
</organism>
<gene>
    <name evidence="2" type="ORF">Tci_896016</name>
</gene>
<dbReference type="EMBL" id="BKCJ011349427">
    <property type="protein sequence ID" value="GFD24047.1"/>
    <property type="molecule type" value="Genomic_DNA"/>
</dbReference>
<feature type="compositionally biased region" description="Polar residues" evidence="1">
    <location>
        <begin position="89"/>
        <end position="102"/>
    </location>
</feature>
<accession>A0A699UNC4</accession>
<name>A0A699UNC4_TANCI</name>
<feature type="compositionally biased region" description="Basic residues" evidence="1">
    <location>
        <begin position="69"/>
        <end position="78"/>
    </location>
</feature>
<proteinExistence type="predicted"/>
<reference evidence="2" key="1">
    <citation type="journal article" date="2019" name="Sci. Rep.">
        <title>Draft genome of Tanacetum cinerariifolium, the natural source of mosquito coil.</title>
        <authorList>
            <person name="Yamashiro T."/>
            <person name="Shiraishi A."/>
            <person name="Satake H."/>
            <person name="Nakayama K."/>
        </authorList>
    </citation>
    <scope>NUCLEOTIDE SEQUENCE</scope>
</reference>